<proteinExistence type="inferred from homology"/>
<comment type="caution">
    <text evidence="22">The sequence shown here is derived from an EMBL/GenBank/DDBJ whole genome shotgun (WGS) entry which is preliminary data.</text>
</comment>
<dbReference type="RefSeq" id="WP_095610027.1">
    <property type="nucleotide sequence ID" value="NZ_NMPM01000012.1"/>
</dbReference>
<dbReference type="PRINTS" id="PR00081">
    <property type="entry name" value="GDHRDH"/>
</dbReference>
<reference evidence="22 23" key="1">
    <citation type="submission" date="2017-07" db="EMBL/GenBank/DDBJ databases">
        <title>Tamlnaduibacter salinus (Mi-7) genome sequencing.</title>
        <authorList>
            <person name="Verma A."/>
            <person name="Krishnamurthi S."/>
        </authorList>
    </citation>
    <scope>NUCLEOTIDE SEQUENCE [LARGE SCALE GENOMIC DNA]</scope>
    <source>
        <strain evidence="22 23">Mi-7</strain>
    </source>
</reference>
<evidence type="ECO:0000256" key="4">
    <source>
        <dbReference type="ARBA" id="ARBA00022516"/>
    </source>
</evidence>
<dbReference type="FunFam" id="3.40.50.720:FF:000084">
    <property type="entry name" value="Short-chain dehydrogenase reductase"/>
    <property type="match status" value="1"/>
</dbReference>
<keyword evidence="9" id="KW-0443">Lipid metabolism</keyword>
<evidence type="ECO:0000256" key="7">
    <source>
        <dbReference type="ARBA" id="ARBA00022857"/>
    </source>
</evidence>
<dbReference type="AlphaFoldDB" id="A0A2A2I5D2"/>
<dbReference type="PANTHER" id="PTHR24317:SF7">
    <property type="entry name" value="PEROXISOMAL TRANS-2-ENOYL-COA REDUCTASE"/>
    <property type="match status" value="1"/>
</dbReference>
<keyword evidence="8" id="KW-0560">Oxidoreductase</keyword>
<name>A0A2A2I5D2_9GAMM</name>
<keyword evidence="10" id="KW-0576">Peroxisome</keyword>
<comment type="catalytic activity">
    <reaction evidence="17">
        <text>(2E)-tetradecenoyl-CoA + NADPH + H(+) = tetradecanoyl-CoA + NADP(+)</text>
        <dbReference type="Rhea" id="RHEA:44968"/>
        <dbReference type="ChEBI" id="CHEBI:15378"/>
        <dbReference type="ChEBI" id="CHEBI:57385"/>
        <dbReference type="ChEBI" id="CHEBI:57783"/>
        <dbReference type="ChEBI" id="CHEBI:58349"/>
        <dbReference type="ChEBI" id="CHEBI:61405"/>
    </reaction>
    <physiologicalReaction direction="left-to-right" evidence="17">
        <dbReference type="Rhea" id="RHEA:44969"/>
    </physiologicalReaction>
</comment>
<dbReference type="InterPro" id="IPR052388">
    <property type="entry name" value="Peroxisomal_t2-enoyl-CoA_red"/>
</dbReference>
<comment type="catalytic activity">
    <reaction evidence="18">
        <text>(2E)-hexenoyl-CoA + NADPH + H(+) = hexanoyl-CoA + NADP(+)</text>
        <dbReference type="Rhea" id="RHEA:44956"/>
        <dbReference type="ChEBI" id="CHEBI:15378"/>
        <dbReference type="ChEBI" id="CHEBI:57783"/>
        <dbReference type="ChEBI" id="CHEBI:58349"/>
        <dbReference type="ChEBI" id="CHEBI:62077"/>
        <dbReference type="ChEBI" id="CHEBI:62620"/>
    </reaction>
    <physiologicalReaction direction="left-to-right" evidence="18">
        <dbReference type="Rhea" id="RHEA:44957"/>
    </physiologicalReaction>
</comment>
<evidence type="ECO:0000256" key="1">
    <source>
        <dbReference type="ARBA" id="ARBA00004275"/>
    </source>
</evidence>
<dbReference type="InterPro" id="IPR036291">
    <property type="entry name" value="NAD(P)-bd_dom_sf"/>
</dbReference>
<accession>A0A2A2I5D2</accession>
<dbReference type="Proteomes" id="UP000218332">
    <property type="component" value="Unassembled WGS sequence"/>
</dbReference>
<evidence type="ECO:0000256" key="6">
    <source>
        <dbReference type="ARBA" id="ARBA00022832"/>
    </source>
</evidence>
<keyword evidence="11" id="KW-0275">Fatty acid biosynthesis</keyword>
<evidence type="ECO:0000256" key="5">
    <source>
        <dbReference type="ARBA" id="ARBA00022553"/>
    </source>
</evidence>
<dbReference type="Gene3D" id="3.40.50.720">
    <property type="entry name" value="NAD(P)-binding Rossmann-like Domain"/>
    <property type="match status" value="1"/>
</dbReference>
<evidence type="ECO:0000256" key="3">
    <source>
        <dbReference type="ARBA" id="ARBA00006484"/>
    </source>
</evidence>
<organism evidence="22 23">
    <name type="scientific">Tamilnaduibacter salinus</name>
    <dbReference type="NCBI Taxonomy" id="1484056"/>
    <lineage>
        <taxon>Bacteria</taxon>
        <taxon>Pseudomonadati</taxon>
        <taxon>Pseudomonadota</taxon>
        <taxon>Gammaproteobacteria</taxon>
        <taxon>Pseudomonadales</taxon>
        <taxon>Marinobacteraceae</taxon>
        <taxon>Tamilnaduibacter</taxon>
    </lineage>
</organism>
<comment type="similarity">
    <text evidence="3">Belongs to the short-chain dehydrogenases/reductases (SDR) family.</text>
</comment>
<evidence type="ECO:0000256" key="21">
    <source>
        <dbReference type="ARBA" id="ARBA00049559"/>
    </source>
</evidence>
<evidence type="ECO:0000256" key="2">
    <source>
        <dbReference type="ARBA" id="ARBA00005189"/>
    </source>
</evidence>
<evidence type="ECO:0000256" key="17">
    <source>
        <dbReference type="ARBA" id="ARBA00048686"/>
    </source>
</evidence>
<evidence type="ECO:0000256" key="8">
    <source>
        <dbReference type="ARBA" id="ARBA00023002"/>
    </source>
</evidence>
<keyword evidence="6" id="KW-0276">Fatty acid metabolism</keyword>
<evidence type="ECO:0000256" key="10">
    <source>
        <dbReference type="ARBA" id="ARBA00023140"/>
    </source>
</evidence>
<evidence type="ECO:0000256" key="16">
    <source>
        <dbReference type="ARBA" id="ARBA00047570"/>
    </source>
</evidence>
<evidence type="ECO:0000256" key="15">
    <source>
        <dbReference type="ARBA" id="ARBA00041063"/>
    </source>
</evidence>
<comment type="catalytic activity">
    <reaction evidence="20">
        <text>(2E)-decenoyl-CoA + NADPH + H(+) = decanoyl-CoA + NADP(+)</text>
        <dbReference type="Rhea" id="RHEA:44960"/>
        <dbReference type="ChEBI" id="CHEBI:15378"/>
        <dbReference type="ChEBI" id="CHEBI:57783"/>
        <dbReference type="ChEBI" id="CHEBI:58349"/>
        <dbReference type="ChEBI" id="CHEBI:61406"/>
        <dbReference type="ChEBI" id="CHEBI:61430"/>
    </reaction>
    <physiologicalReaction direction="left-to-right" evidence="20">
        <dbReference type="Rhea" id="RHEA:44961"/>
    </physiologicalReaction>
</comment>
<evidence type="ECO:0000256" key="14">
    <source>
        <dbReference type="ARBA" id="ARBA00038849"/>
    </source>
</evidence>
<dbReference type="PANTHER" id="PTHR24317">
    <property type="entry name" value="PEROXISOMAL TRANS-2-ENOYL-COA REDUCTASE"/>
    <property type="match status" value="1"/>
</dbReference>
<dbReference type="GO" id="GO:0019166">
    <property type="term" value="F:trans-2-enoyl-CoA reductase (NADPH) activity"/>
    <property type="evidence" value="ECO:0007669"/>
    <property type="project" value="UniProtKB-EC"/>
</dbReference>
<comment type="subcellular location">
    <subcellularLocation>
        <location evidence="1">Peroxisome</location>
    </subcellularLocation>
</comment>
<evidence type="ECO:0000256" key="11">
    <source>
        <dbReference type="ARBA" id="ARBA00023160"/>
    </source>
</evidence>
<sequence length="287" mass="30337">MSYQSIFRPCLFAGQTLIVTGGGSGIGRCTAHELASLGATVALVGRKADKLEAVRAEIAEDGGQAHTYTCDIRDEAVVADTIRTILSEHDNVTGLLNNAGGQYPSPLASINQKGWETVVRTNLTGGFLMARELYNQHLSKTGGAIVNIVADMWGGMPGMGHSGAARAGMVNFTQTAAVEWGCSGVRVNAVAPGWIASSGMDTYPEQMQQWIRGLRDAVPFKRIGTESEVSAAICFLLSPGSAFINGDTLRIDGGASQGTAVWPLPKAKNNEPFNGFHRATTPKVLQD</sequence>
<evidence type="ECO:0000256" key="9">
    <source>
        <dbReference type="ARBA" id="ARBA00023098"/>
    </source>
</evidence>
<dbReference type="Pfam" id="PF13561">
    <property type="entry name" value="adh_short_C2"/>
    <property type="match status" value="1"/>
</dbReference>
<evidence type="ECO:0000256" key="18">
    <source>
        <dbReference type="ARBA" id="ARBA00049108"/>
    </source>
</evidence>
<keyword evidence="5" id="KW-0597">Phosphoprotein</keyword>
<comment type="catalytic activity">
    <reaction evidence="16">
        <text>(2E)-dodecenoyl-CoA + NADPH + H(+) = dodecanoyl-CoA + NADP(+)</text>
        <dbReference type="Rhea" id="RHEA:44964"/>
        <dbReference type="ChEBI" id="CHEBI:15378"/>
        <dbReference type="ChEBI" id="CHEBI:57330"/>
        <dbReference type="ChEBI" id="CHEBI:57375"/>
        <dbReference type="ChEBI" id="CHEBI:57783"/>
        <dbReference type="ChEBI" id="CHEBI:58349"/>
    </reaction>
    <physiologicalReaction direction="left-to-right" evidence="16">
        <dbReference type="Rhea" id="RHEA:44965"/>
    </physiologicalReaction>
</comment>
<comment type="catalytic activity">
    <reaction evidence="21">
        <text>(2E)-octenoyl-CoA + NADPH + H(+) = octanoyl-CoA + NADP(+)</text>
        <dbReference type="Rhea" id="RHEA:44952"/>
        <dbReference type="ChEBI" id="CHEBI:15378"/>
        <dbReference type="ChEBI" id="CHEBI:57386"/>
        <dbReference type="ChEBI" id="CHEBI:57783"/>
        <dbReference type="ChEBI" id="CHEBI:58349"/>
        <dbReference type="ChEBI" id="CHEBI:62242"/>
    </reaction>
    <physiologicalReaction direction="left-to-right" evidence="21">
        <dbReference type="Rhea" id="RHEA:44953"/>
    </physiologicalReaction>
</comment>
<keyword evidence="7" id="KW-0521">NADP</keyword>
<dbReference type="EMBL" id="NMPM01000012">
    <property type="protein sequence ID" value="PAV26939.1"/>
    <property type="molecule type" value="Genomic_DNA"/>
</dbReference>
<dbReference type="GO" id="GO:0006633">
    <property type="term" value="P:fatty acid biosynthetic process"/>
    <property type="evidence" value="ECO:0007669"/>
    <property type="project" value="UniProtKB-KW"/>
</dbReference>
<evidence type="ECO:0000256" key="19">
    <source>
        <dbReference type="ARBA" id="ARBA00049251"/>
    </source>
</evidence>
<evidence type="ECO:0000313" key="23">
    <source>
        <dbReference type="Proteomes" id="UP000218332"/>
    </source>
</evidence>
<keyword evidence="23" id="KW-1185">Reference proteome</keyword>
<comment type="catalytic activity">
    <reaction evidence="19">
        <text>a (2E)-enoyl-CoA + NADPH + H(+) = a 2,3-saturated acyl-CoA + NADP(+)</text>
        <dbReference type="Rhea" id="RHEA:33763"/>
        <dbReference type="ChEBI" id="CHEBI:15378"/>
        <dbReference type="ChEBI" id="CHEBI:57783"/>
        <dbReference type="ChEBI" id="CHEBI:58349"/>
        <dbReference type="ChEBI" id="CHEBI:58856"/>
        <dbReference type="ChEBI" id="CHEBI:65111"/>
        <dbReference type="EC" id="1.3.1.38"/>
    </reaction>
    <physiologicalReaction direction="left-to-right" evidence="19">
        <dbReference type="Rhea" id="RHEA:33764"/>
    </physiologicalReaction>
</comment>
<comment type="subunit">
    <text evidence="13">Interacts with PEX5, probably required to target it into peroxisomes.</text>
</comment>
<evidence type="ECO:0000256" key="13">
    <source>
        <dbReference type="ARBA" id="ARBA00038622"/>
    </source>
</evidence>
<dbReference type="SUPFAM" id="SSF51735">
    <property type="entry name" value="NAD(P)-binding Rossmann-fold domains"/>
    <property type="match status" value="1"/>
</dbReference>
<gene>
    <name evidence="22" type="ORF">CF392_03185</name>
</gene>
<evidence type="ECO:0000256" key="20">
    <source>
        <dbReference type="ARBA" id="ARBA00049386"/>
    </source>
</evidence>
<evidence type="ECO:0000256" key="12">
    <source>
        <dbReference type="ARBA" id="ARBA00037124"/>
    </source>
</evidence>
<comment type="pathway">
    <text evidence="2">Lipid metabolism.</text>
</comment>
<evidence type="ECO:0000313" key="22">
    <source>
        <dbReference type="EMBL" id="PAV26939.1"/>
    </source>
</evidence>
<dbReference type="InterPro" id="IPR002347">
    <property type="entry name" value="SDR_fam"/>
</dbReference>
<protein>
    <recommendedName>
        <fullName evidence="15">Peroxisomal trans-2-enoyl-CoA reductase</fullName>
        <ecNumber evidence="14">1.3.1.38</ecNumber>
    </recommendedName>
</protein>
<keyword evidence="4" id="KW-0444">Lipid biosynthesis</keyword>
<dbReference type="EC" id="1.3.1.38" evidence="14"/>
<comment type="function">
    <text evidence="12">Participates in chain elongation of fatty acids. Catalyzes the reduction of trans-2-enoyl-CoAs of varying chain lengths from 6:1 to 16:1, having maximum activity with 10:1 CoA. Has no 2,4-dienoyl-CoA reductase activity.</text>
</comment>